<sequence>MSQPWVEETPSLFVWLPTRTVENVSYRDRQTQLPGQRDGLRGCSPRVSQRRSAPHRSYPSGLPGREGSLGAHLP</sequence>
<dbReference type="KEGG" id="ccro:CMC5_059160"/>
<gene>
    <name evidence="2" type="ORF">CMC5_059160</name>
</gene>
<accession>A0A0K1ELL7</accession>
<dbReference type="Proteomes" id="UP000067626">
    <property type="component" value="Chromosome"/>
</dbReference>
<evidence type="ECO:0000313" key="2">
    <source>
        <dbReference type="EMBL" id="AKT41706.1"/>
    </source>
</evidence>
<evidence type="ECO:0000313" key="3">
    <source>
        <dbReference type="Proteomes" id="UP000067626"/>
    </source>
</evidence>
<dbReference type="STRING" id="52.CMC5_059160"/>
<protein>
    <submittedName>
        <fullName evidence="2">Uncharacterized protein</fullName>
    </submittedName>
</protein>
<evidence type="ECO:0000256" key="1">
    <source>
        <dbReference type="SAM" id="MobiDB-lite"/>
    </source>
</evidence>
<organism evidence="2 3">
    <name type="scientific">Chondromyces crocatus</name>
    <dbReference type="NCBI Taxonomy" id="52"/>
    <lineage>
        <taxon>Bacteria</taxon>
        <taxon>Pseudomonadati</taxon>
        <taxon>Myxococcota</taxon>
        <taxon>Polyangia</taxon>
        <taxon>Polyangiales</taxon>
        <taxon>Polyangiaceae</taxon>
        <taxon>Chondromyces</taxon>
    </lineage>
</organism>
<proteinExistence type="predicted"/>
<dbReference type="EMBL" id="CP012159">
    <property type="protein sequence ID" value="AKT41706.1"/>
    <property type="molecule type" value="Genomic_DNA"/>
</dbReference>
<dbReference type="AlphaFoldDB" id="A0A0K1ELL7"/>
<keyword evidence="3" id="KW-1185">Reference proteome</keyword>
<feature type="region of interest" description="Disordered" evidence="1">
    <location>
        <begin position="26"/>
        <end position="74"/>
    </location>
</feature>
<name>A0A0K1ELL7_CHOCO</name>
<reference evidence="2 3" key="1">
    <citation type="submission" date="2015-07" db="EMBL/GenBank/DDBJ databases">
        <title>Genome analysis of myxobacterium Chondromyces crocatus Cm c5 reveals a high potential for natural compound synthesis and the genetic basis for the loss of fruiting body formation.</title>
        <authorList>
            <person name="Zaburannyi N."/>
            <person name="Bunk B."/>
            <person name="Maier J."/>
            <person name="Overmann J."/>
            <person name="Mueller R."/>
        </authorList>
    </citation>
    <scope>NUCLEOTIDE SEQUENCE [LARGE SCALE GENOMIC DNA]</scope>
    <source>
        <strain evidence="2 3">Cm c5</strain>
    </source>
</reference>